<reference evidence="1 2" key="1">
    <citation type="submission" date="2019-09" db="EMBL/GenBank/DDBJ databases">
        <authorList>
            <person name="Chandra G."/>
            <person name="Truman W A."/>
        </authorList>
    </citation>
    <scope>NUCLEOTIDE SEQUENCE [LARGE SCALE GENOMIC DNA]</scope>
    <source>
        <strain evidence="1">PS928</strain>
    </source>
</reference>
<gene>
    <name evidence="1" type="ORF">PS928_06178</name>
</gene>
<name>A0A5E7VSG3_PSEFL</name>
<dbReference type="OrthoDB" id="312797at286"/>
<protein>
    <submittedName>
        <fullName evidence="1">Uncharacterized protein</fullName>
    </submittedName>
</protein>
<evidence type="ECO:0000313" key="2">
    <source>
        <dbReference type="Proteomes" id="UP000381378"/>
    </source>
</evidence>
<dbReference type="AlphaFoldDB" id="A0A5E7VSG3"/>
<accession>A0A5E7VSG3</accession>
<dbReference type="Proteomes" id="UP000381378">
    <property type="component" value="Unassembled WGS sequence"/>
</dbReference>
<sequence>MQDIELLFRTAIERAGYTTVFYALGELAQVMNPGEHHQGLWISYKKERIVVRSDSSGFVCFRVDLAKERLEQLL</sequence>
<dbReference type="RefSeq" id="WP_128873590.1">
    <property type="nucleotide sequence ID" value="NZ_CABVJF010000037.1"/>
</dbReference>
<organism evidence="1 2">
    <name type="scientific">Pseudomonas fluorescens</name>
    <dbReference type="NCBI Taxonomy" id="294"/>
    <lineage>
        <taxon>Bacteria</taxon>
        <taxon>Pseudomonadati</taxon>
        <taxon>Pseudomonadota</taxon>
        <taxon>Gammaproteobacteria</taxon>
        <taxon>Pseudomonadales</taxon>
        <taxon>Pseudomonadaceae</taxon>
        <taxon>Pseudomonas</taxon>
    </lineage>
</organism>
<evidence type="ECO:0000313" key="1">
    <source>
        <dbReference type="EMBL" id="VVQ25771.1"/>
    </source>
</evidence>
<dbReference type="EMBL" id="CABVJF010000037">
    <property type="protein sequence ID" value="VVQ25771.1"/>
    <property type="molecule type" value="Genomic_DNA"/>
</dbReference>
<proteinExistence type="predicted"/>